<keyword evidence="2" id="KW-1185">Reference proteome</keyword>
<dbReference type="InParanoid" id="A0A1E1JR01"/>
<organism evidence="1 2">
    <name type="scientific">Rhynchosporium graminicola</name>
    <dbReference type="NCBI Taxonomy" id="2792576"/>
    <lineage>
        <taxon>Eukaryota</taxon>
        <taxon>Fungi</taxon>
        <taxon>Dikarya</taxon>
        <taxon>Ascomycota</taxon>
        <taxon>Pezizomycotina</taxon>
        <taxon>Leotiomycetes</taxon>
        <taxon>Helotiales</taxon>
        <taxon>Ploettnerulaceae</taxon>
        <taxon>Rhynchosporium</taxon>
    </lineage>
</organism>
<gene>
    <name evidence="1" type="ORF">RCO7_14108</name>
</gene>
<evidence type="ECO:0000313" key="1">
    <source>
        <dbReference type="EMBL" id="CZS88267.1"/>
    </source>
</evidence>
<evidence type="ECO:0000313" key="2">
    <source>
        <dbReference type="Proteomes" id="UP000178129"/>
    </source>
</evidence>
<dbReference type="Proteomes" id="UP000178129">
    <property type="component" value="Unassembled WGS sequence"/>
</dbReference>
<dbReference type="EMBL" id="FJUW01000001">
    <property type="protein sequence ID" value="CZS88267.1"/>
    <property type="molecule type" value="Genomic_DNA"/>
</dbReference>
<accession>A0A1E1JR01</accession>
<reference evidence="2" key="1">
    <citation type="submission" date="2016-03" db="EMBL/GenBank/DDBJ databases">
        <authorList>
            <person name="Ploux O."/>
        </authorList>
    </citation>
    <scope>NUCLEOTIDE SEQUENCE [LARGE SCALE GENOMIC DNA]</scope>
    <source>
        <strain evidence="2">UK7</strain>
    </source>
</reference>
<protein>
    <submittedName>
        <fullName evidence="1">Uncharacterized protein</fullName>
    </submittedName>
</protein>
<sequence length="90" mass="10256">MPVSRQKIYLMDLTCAPVTNVSEPVTSPEHIFLSFDTSTWYIGRSKNLFYICFSLEVNLGDPPASVLDFAFEVPELKDETEIGLLFSRYN</sequence>
<name>A0A1E1JR01_9HELO</name>
<comment type="caution">
    <text evidence="1">The sequence shown here is derived from an EMBL/GenBank/DDBJ whole genome shotgun (WGS) entry which is preliminary data.</text>
</comment>
<proteinExistence type="predicted"/>
<dbReference type="AlphaFoldDB" id="A0A1E1JR01"/>